<evidence type="ECO:0000256" key="5">
    <source>
        <dbReference type="ARBA" id="ARBA00022605"/>
    </source>
</evidence>
<dbReference type="SUPFAM" id="SSF48179">
    <property type="entry name" value="6-phosphogluconate dehydrogenase C-terminal domain-like"/>
    <property type="match status" value="1"/>
</dbReference>
<feature type="domain" description="KARI N-terminal Rossmann" evidence="12">
    <location>
        <begin position="5"/>
        <end position="183"/>
    </location>
</feature>
<feature type="binding site" evidence="11">
    <location>
        <position position="228"/>
    </location>
    <ligand>
        <name>Mg(2+)</name>
        <dbReference type="ChEBI" id="CHEBI:18420"/>
        <label>2</label>
    </ligand>
</feature>
<dbReference type="Gene3D" id="6.10.240.10">
    <property type="match status" value="1"/>
</dbReference>
<dbReference type="GO" id="GO:0009097">
    <property type="term" value="P:isoleucine biosynthetic process"/>
    <property type="evidence" value="ECO:0007669"/>
    <property type="project" value="UniProtKB-UniRule"/>
</dbReference>
<evidence type="ECO:0000256" key="4">
    <source>
        <dbReference type="ARBA" id="ARBA00010318"/>
    </source>
</evidence>
<dbReference type="InterPro" id="IPR000506">
    <property type="entry name" value="KARI_C"/>
</dbReference>
<organism evidence="14 15">
    <name type="scientific">Picrophilus torridus (strain ATCC 700027 / DSM 9790 / JCM 10055 / NBRC 100828 / KAW 2/3)</name>
    <dbReference type="NCBI Taxonomy" id="1122961"/>
    <lineage>
        <taxon>Archaea</taxon>
        <taxon>Methanobacteriati</taxon>
        <taxon>Thermoplasmatota</taxon>
        <taxon>Thermoplasmata</taxon>
        <taxon>Thermoplasmatales</taxon>
        <taxon>Picrophilaceae</taxon>
        <taxon>Picrophilus</taxon>
    </lineage>
</organism>
<evidence type="ECO:0000256" key="9">
    <source>
        <dbReference type="ARBA" id="ARBA00023304"/>
    </source>
</evidence>
<feature type="binding site" evidence="11">
    <location>
        <position position="196"/>
    </location>
    <ligand>
        <name>Mg(2+)</name>
        <dbReference type="ChEBI" id="CHEBI:18420"/>
        <label>1</label>
    </ligand>
</feature>
<dbReference type="GO" id="GO:0004455">
    <property type="term" value="F:ketol-acid reductoisomerase activity"/>
    <property type="evidence" value="ECO:0007669"/>
    <property type="project" value="UniProtKB-UniRule"/>
</dbReference>
<dbReference type="SUPFAM" id="SSF51735">
    <property type="entry name" value="NAD(P)-binding Rossmann-fold domains"/>
    <property type="match status" value="1"/>
</dbReference>
<dbReference type="PANTHER" id="PTHR21371:SF1">
    <property type="entry name" value="KETOL-ACID REDUCTOISOMERASE, MITOCHONDRIAL"/>
    <property type="match status" value="1"/>
</dbReference>
<dbReference type="PANTHER" id="PTHR21371">
    <property type="entry name" value="KETOL-ACID REDUCTOISOMERASE, MITOCHONDRIAL"/>
    <property type="match status" value="1"/>
</dbReference>
<dbReference type="RefSeq" id="WP_084272995.1">
    <property type="nucleotide sequence ID" value="NZ_FWYE01000003.1"/>
</dbReference>
<dbReference type="Proteomes" id="UP000192315">
    <property type="component" value="Unassembled WGS sequence"/>
</dbReference>
<proteinExistence type="inferred from homology"/>
<dbReference type="GO" id="GO:0009099">
    <property type="term" value="P:L-valine biosynthetic process"/>
    <property type="evidence" value="ECO:0007669"/>
    <property type="project" value="UniProtKB-UniRule"/>
</dbReference>
<comment type="cofactor">
    <cofactor evidence="1">
        <name>Mg(2+)</name>
        <dbReference type="ChEBI" id="CHEBI:18420"/>
    </cofactor>
</comment>
<feature type="domain" description="KARI C-terminal knotted" evidence="13">
    <location>
        <begin position="184"/>
        <end position="329"/>
    </location>
</feature>
<dbReference type="AlphaFoldDB" id="A0A8G2FXK0"/>
<keyword evidence="5 11" id="KW-0028">Amino-acid biosynthesis</keyword>
<dbReference type="InterPro" id="IPR013023">
    <property type="entry name" value="KARI"/>
</dbReference>
<dbReference type="NCBIfam" id="TIGR00465">
    <property type="entry name" value="ilvC"/>
    <property type="match status" value="1"/>
</dbReference>
<comment type="pathway">
    <text evidence="2">Amino-acid biosynthesis; L-valine biosynthesis; L-valine from pyruvate: step 2/4.</text>
</comment>
<keyword evidence="15" id="KW-1185">Reference proteome</keyword>
<dbReference type="EMBL" id="FWYE01000003">
    <property type="protein sequence ID" value="SMD31283.1"/>
    <property type="molecule type" value="Genomic_DNA"/>
</dbReference>
<evidence type="ECO:0000313" key="15">
    <source>
        <dbReference type="Proteomes" id="UP000192315"/>
    </source>
</evidence>
<dbReference type="Gene3D" id="3.40.50.720">
    <property type="entry name" value="NAD(P)-binding Rossmann-like Domain"/>
    <property type="match status" value="1"/>
</dbReference>
<dbReference type="InterPro" id="IPR013116">
    <property type="entry name" value="KARI_N"/>
</dbReference>
<comment type="caution">
    <text evidence="14">The sequence shown here is derived from an EMBL/GenBank/DDBJ whole genome shotgun (WGS) entry which is preliminary data.</text>
</comment>
<evidence type="ECO:0000259" key="13">
    <source>
        <dbReference type="PROSITE" id="PS51851"/>
    </source>
</evidence>
<evidence type="ECO:0000256" key="7">
    <source>
        <dbReference type="ARBA" id="ARBA00022842"/>
    </source>
</evidence>
<keyword evidence="9 11" id="KW-0100">Branched-chain amino acid biosynthesis</keyword>
<comment type="similarity">
    <text evidence="4 11">Belongs to the ketol-acid reductoisomerase family.</text>
</comment>
<sequence>MRFLEKVYTENDLKENLMRNKKIAVLGYGSQGRAWALNMRDSGLNVTVGLERQGKSWEKAVADGFKPLKSRDAVRDADAVIFLVPDMAQRELYKNIMNDIKDDADIVFAHGFNVHYGLINPKNHDVYMVAPKAPGPSVREFYERGGGVPVLIAVANDVSGRSKEKALSIAYSLGALRAGAIETTFKEETETDLIGEQLDLVGGITELLRSTFNIMVEMGYKPEMAYFEAINEMKLIVDQVFEKGISGMLRAVSDTAKYGGLTTGKYIINDDVRKRMRERAEYIVSGKFAEEWIEEYGEGSKNLESMMLNIDNSLEEQVGKQLREIVLRGRPK</sequence>
<dbReference type="NCBIfam" id="NF004017">
    <property type="entry name" value="PRK05479.1"/>
    <property type="match status" value="1"/>
</dbReference>
<keyword evidence="7 11" id="KW-0460">Magnesium</keyword>
<dbReference type="GO" id="GO:0046872">
    <property type="term" value="F:metal ion binding"/>
    <property type="evidence" value="ECO:0007669"/>
    <property type="project" value="UniProtKB-UniRule"/>
</dbReference>
<dbReference type="PROSITE" id="PS51851">
    <property type="entry name" value="KARI_C"/>
    <property type="match status" value="1"/>
</dbReference>
<comment type="pathway">
    <text evidence="3">Amino-acid biosynthesis; L-isoleucine biosynthesis; L-isoleucine from 2-oxobutanoate: step 2/4.</text>
</comment>
<dbReference type="EC" id="1.1.1.86" evidence="10"/>
<dbReference type="Pfam" id="PF01450">
    <property type="entry name" value="KARI_C"/>
    <property type="match status" value="1"/>
</dbReference>
<evidence type="ECO:0000256" key="10">
    <source>
        <dbReference type="NCBIfam" id="TIGR00465"/>
    </source>
</evidence>
<keyword evidence="8 11" id="KW-0560">Oxidoreductase</keyword>
<dbReference type="GO" id="GO:0050661">
    <property type="term" value="F:NADP binding"/>
    <property type="evidence" value="ECO:0007669"/>
    <property type="project" value="InterPro"/>
</dbReference>
<evidence type="ECO:0000256" key="1">
    <source>
        <dbReference type="ARBA" id="ARBA00001946"/>
    </source>
</evidence>
<keyword evidence="14" id="KW-0413">Isomerase</keyword>
<dbReference type="UniPathway" id="UPA00049">
    <property type="reaction ID" value="UER00060"/>
</dbReference>
<name>A0A8G2FXK0_PICTO</name>
<dbReference type="GO" id="GO:0016853">
    <property type="term" value="F:isomerase activity"/>
    <property type="evidence" value="ECO:0007669"/>
    <property type="project" value="UniProtKB-KW"/>
</dbReference>
<evidence type="ECO:0000256" key="11">
    <source>
        <dbReference type="PROSITE-ProRule" id="PRU01198"/>
    </source>
</evidence>
<dbReference type="Pfam" id="PF07991">
    <property type="entry name" value="KARI_N"/>
    <property type="match status" value="1"/>
</dbReference>
<dbReference type="InterPro" id="IPR014359">
    <property type="entry name" value="KARI_prok"/>
</dbReference>
<feature type="binding site" evidence="11">
    <location>
        <position position="253"/>
    </location>
    <ligand>
        <name>substrate</name>
    </ligand>
</feature>
<protein>
    <recommendedName>
        <fullName evidence="10">Ketol-acid reductoisomerase</fullName>
        <ecNumber evidence="10">1.1.1.86</ecNumber>
    </recommendedName>
</protein>
<evidence type="ECO:0000313" key="14">
    <source>
        <dbReference type="EMBL" id="SMD31283.1"/>
    </source>
</evidence>
<evidence type="ECO:0000259" key="12">
    <source>
        <dbReference type="PROSITE" id="PS51850"/>
    </source>
</evidence>
<reference evidence="14 15" key="1">
    <citation type="submission" date="2017-04" db="EMBL/GenBank/DDBJ databases">
        <authorList>
            <person name="Varghese N."/>
            <person name="Submissions S."/>
        </authorList>
    </citation>
    <scope>NUCLEOTIDE SEQUENCE [LARGE SCALE GENOMIC DNA]</scope>
    <source>
        <strain evidence="14 15">DSM 9789</strain>
    </source>
</reference>
<dbReference type="InterPro" id="IPR008927">
    <property type="entry name" value="6-PGluconate_DH-like_C_sf"/>
</dbReference>
<dbReference type="UniPathway" id="UPA00047">
    <property type="reaction ID" value="UER00056"/>
</dbReference>
<evidence type="ECO:0000256" key="8">
    <source>
        <dbReference type="ARBA" id="ARBA00023002"/>
    </source>
</evidence>
<feature type="binding site" evidence="11">
    <location>
        <position position="192"/>
    </location>
    <ligand>
        <name>Mg(2+)</name>
        <dbReference type="ChEBI" id="CHEBI:18420"/>
        <label>2</label>
    </ligand>
</feature>
<gene>
    <name evidence="14" type="ORF">SAMN02745355_1211</name>
</gene>
<evidence type="ECO:0000256" key="3">
    <source>
        <dbReference type="ARBA" id="ARBA00004885"/>
    </source>
</evidence>
<accession>A0A8G2FXK0</accession>
<evidence type="ECO:0000256" key="6">
    <source>
        <dbReference type="ARBA" id="ARBA00022723"/>
    </source>
</evidence>
<dbReference type="InterPro" id="IPR036291">
    <property type="entry name" value="NAD(P)-bd_dom_sf"/>
</dbReference>
<dbReference type="PROSITE" id="PS51850">
    <property type="entry name" value="KARI_N"/>
    <property type="match status" value="1"/>
</dbReference>
<dbReference type="PIRSF" id="PIRSF000116">
    <property type="entry name" value="IlvC_gammaproteo"/>
    <property type="match status" value="1"/>
</dbReference>
<keyword evidence="6 11" id="KW-0479">Metal-binding</keyword>
<feature type="binding site" evidence="11">
    <location>
        <position position="192"/>
    </location>
    <ligand>
        <name>Mg(2+)</name>
        <dbReference type="ChEBI" id="CHEBI:18420"/>
        <label>1</label>
    </ligand>
</feature>
<evidence type="ECO:0000256" key="2">
    <source>
        <dbReference type="ARBA" id="ARBA00004864"/>
    </source>
</evidence>
<feature type="binding site" evidence="11">
    <location>
        <position position="232"/>
    </location>
    <ligand>
        <name>Mg(2+)</name>
        <dbReference type="ChEBI" id="CHEBI:18420"/>
        <label>2</label>
    </ligand>
</feature>